<dbReference type="PANTHER" id="PTHR24343">
    <property type="entry name" value="SERINE/THREONINE KINASE"/>
    <property type="match status" value="1"/>
</dbReference>
<evidence type="ECO:0000313" key="16">
    <source>
        <dbReference type="Proteomes" id="UP000028524"/>
    </source>
</evidence>
<dbReference type="InParanoid" id="A0A084QMS1"/>
<dbReference type="PROSITE" id="PS00108">
    <property type="entry name" value="PROTEIN_KINASE_ST"/>
    <property type="match status" value="1"/>
</dbReference>
<dbReference type="InterPro" id="IPR018369">
    <property type="entry name" value="Chaprnonin_Cpn10_CS"/>
</dbReference>
<evidence type="ECO:0000256" key="6">
    <source>
        <dbReference type="ARBA" id="ARBA00022777"/>
    </source>
</evidence>
<evidence type="ECO:0000313" key="15">
    <source>
        <dbReference type="EMBL" id="KFA65256.1"/>
    </source>
</evidence>
<evidence type="ECO:0000256" key="3">
    <source>
        <dbReference type="ARBA" id="ARBA00022527"/>
    </source>
</evidence>
<dbReference type="FunFam" id="2.30.33.40:FF:000002">
    <property type="entry name" value="10 kDa chaperonin, mitochondrial"/>
    <property type="match status" value="1"/>
</dbReference>
<evidence type="ECO:0000256" key="1">
    <source>
        <dbReference type="ARBA" id="ARBA00006975"/>
    </source>
</evidence>
<dbReference type="EC" id="2.7.11.1" evidence="2"/>
<feature type="compositionally biased region" description="Low complexity" evidence="13">
    <location>
        <begin position="212"/>
        <end position="224"/>
    </location>
</feature>
<keyword evidence="16" id="KW-1185">Reference proteome</keyword>
<dbReference type="FunFam" id="1.10.510.10:FF:000595">
    <property type="entry name" value="Protein kinase, putative (AFU_orthologue AFUA_5G11840)"/>
    <property type="match status" value="1"/>
</dbReference>
<dbReference type="PROSITE" id="PS00107">
    <property type="entry name" value="PROTEIN_KINASE_ATP"/>
    <property type="match status" value="1"/>
</dbReference>
<comment type="catalytic activity">
    <reaction evidence="9">
        <text>L-threonyl-[protein] + ATP = O-phospho-L-threonyl-[protein] + ADP + H(+)</text>
        <dbReference type="Rhea" id="RHEA:46608"/>
        <dbReference type="Rhea" id="RHEA-COMP:11060"/>
        <dbReference type="Rhea" id="RHEA-COMP:11605"/>
        <dbReference type="ChEBI" id="CHEBI:15378"/>
        <dbReference type="ChEBI" id="CHEBI:30013"/>
        <dbReference type="ChEBI" id="CHEBI:30616"/>
        <dbReference type="ChEBI" id="CHEBI:61977"/>
        <dbReference type="ChEBI" id="CHEBI:456216"/>
        <dbReference type="EC" id="2.7.11.1"/>
    </reaction>
</comment>
<dbReference type="InterPro" id="IPR008271">
    <property type="entry name" value="Ser/Thr_kinase_AS"/>
</dbReference>
<keyword evidence="6" id="KW-0418">Kinase</keyword>
<feature type="binding site" evidence="12">
    <location>
        <position position="437"/>
    </location>
    <ligand>
        <name>ATP</name>
        <dbReference type="ChEBI" id="CHEBI:30616"/>
    </ligand>
</feature>
<keyword evidence="8" id="KW-0143">Chaperone</keyword>
<feature type="compositionally biased region" description="Basic residues" evidence="13">
    <location>
        <begin position="362"/>
        <end position="371"/>
    </location>
</feature>
<dbReference type="EMBL" id="KL660616">
    <property type="protein sequence ID" value="KFA65256.1"/>
    <property type="molecule type" value="Genomic_DNA"/>
</dbReference>
<dbReference type="InterPro" id="IPR017441">
    <property type="entry name" value="Protein_kinase_ATP_BS"/>
</dbReference>
<dbReference type="InterPro" id="IPR011032">
    <property type="entry name" value="GroES-like_sf"/>
</dbReference>
<accession>A0A084QMS1</accession>
<sequence length="864" mass="93852">MASPTQLEPRKLPDGAATDPLGDSLQSSGQAPPVTAGASNVNNNVPAVRFSSAVEEIDPNQPSVISTKADGASADQVIPPEQLRQLKKSVQGCPLQERRINTFQFEPVSLPPSRVPSREETSADSTRLPTPTTPAAPSPTGSPRITAMASPPLTPAESDVNAATSTGIEKNIPRDYGKRPLSAAEPSTITPQPSSSHDRSPSFPDRRPLAHRSASSDRVVARASSADEEHGHRKSHRRDMFAIGPGSVPVSRETSPSRTAASHFYSKPMTPGGDANDPYSKGRRPPQQQHANRHSIDPRFVFSRKKKGSPSSSKVSLSDKRSSGIFGSAKNSTDDLAQSESQTSGIQHGGHGHGSMADLKRFFRKPGHPKKRESSPASVKTGTKTPPASRSTQQLPFGDEHGLSTKYGKLGKVLGSGAGGSVRLMKRKDDNTVFAVKEFRAKHAYETDKEYNKKVTAEFCVGSTLHHGNIIETLDILQEKGRWYEVMEYAPFDLFAIVMTGKMSREEITCCFLQILNGVTYLHSLGLAHRDLKLDNVVVNDRGIMKIIDFGSAHVFKYPFESGTVPAKGIVGSDPYLAPEVYDAKEYDAAAVDIWSLAIIFCCMTLRRFPWKNPRMTDNSFKLFAAEPTPGHDPLKLVTPPSRLAASSPSATAQDSTVSDAGRQRNHGTAQTPAYQPHEDHSKREEGAGAAASNGAQATERQQHQTHGTSGEKKEVIRGPWRILRLLPRESRRIIYRMLDVDPKTRATMAEILEEPWVSDTATSIRSIRSLVPLLDRVLVQRVKADTKTASGIFLPESSVEKLNEAKVLAVGPGALDKQGNRLPMGVAIGDRVLIPQFGGSPVKAGEEEYQLFRDAEILAKINE</sequence>
<dbReference type="OMA" id="PWKVPRM"/>
<dbReference type="PRINTS" id="PR00297">
    <property type="entry name" value="CHAPERONIN10"/>
</dbReference>
<dbReference type="PROSITE" id="PS00681">
    <property type="entry name" value="CHAPERONINS_CPN10"/>
    <property type="match status" value="1"/>
</dbReference>
<dbReference type="GO" id="GO:0044183">
    <property type="term" value="F:protein folding chaperone"/>
    <property type="evidence" value="ECO:0007669"/>
    <property type="project" value="InterPro"/>
</dbReference>
<dbReference type="InterPro" id="IPR020818">
    <property type="entry name" value="Chaperonin_GroES"/>
</dbReference>
<dbReference type="SUPFAM" id="SSF50129">
    <property type="entry name" value="GroES-like"/>
    <property type="match status" value="1"/>
</dbReference>
<name>A0A084QMS1_STAC4</name>
<organism evidence="15 16">
    <name type="scientific">Stachybotrys chlorohalonatus (strain IBT 40285)</name>
    <dbReference type="NCBI Taxonomy" id="1283841"/>
    <lineage>
        <taxon>Eukaryota</taxon>
        <taxon>Fungi</taxon>
        <taxon>Dikarya</taxon>
        <taxon>Ascomycota</taxon>
        <taxon>Pezizomycotina</taxon>
        <taxon>Sordariomycetes</taxon>
        <taxon>Hypocreomycetidae</taxon>
        <taxon>Hypocreales</taxon>
        <taxon>Stachybotryaceae</taxon>
        <taxon>Stachybotrys</taxon>
    </lineage>
</organism>
<keyword evidence="7 12" id="KW-0067">ATP-binding</keyword>
<dbReference type="Gene3D" id="3.30.200.20">
    <property type="entry name" value="Phosphorylase Kinase, domain 1"/>
    <property type="match status" value="1"/>
</dbReference>
<reference evidence="15 16" key="1">
    <citation type="journal article" date="2014" name="BMC Genomics">
        <title>Comparative genome sequencing reveals chemotype-specific gene clusters in the toxigenic black mold Stachybotrys.</title>
        <authorList>
            <person name="Semeiks J."/>
            <person name="Borek D."/>
            <person name="Otwinowski Z."/>
            <person name="Grishin N.V."/>
        </authorList>
    </citation>
    <scope>NUCLEOTIDE SEQUENCE [LARGE SCALE GENOMIC DNA]</scope>
    <source>
        <strain evidence="15 16">IBT 40285</strain>
    </source>
</reference>
<dbReference type="InterPro" id="IPR037124">
    <property type="entry name" value="Chaperonin_GroES_sf"/>
</dbReference>
<feature type="domain" description="Protein kinase" evidence="14">
    <location>
        <begin position="408"/>
        <end position="758"/>
    </location>
</feature>
<dbReference type="GO" id="GO:0004674">
    <property type="term" value="F:protein serine/threonine kinase activity"/>
    <property type="evidence" value="ECO:0007669"/>
    <property type="project" value="UniProtKB-KW"/>
</dbReference>
<dbReference type="PANTHER" id="PTHR24343:SF137">
    <property type="entry name" value="SERINE_THREONINE-PROTEIN KINASE HRK1"/>
    <property type="match status" value="1"/>
</dbReference>
<dbReference type="CDD" id="cd00320">
    <property type="entry name" value="cpn10"/>
    <property type="match status" value="1"/>
</dbReference>
<keyword evidence="3" id="KW-0723">Serine/threonine-protein kinase</keyword>
<keyword evidence="4" id="KW-0808">Transferase</keyword>
<dbReference type="SMART" id="SM00883">
    <property type="entry name" value="Cpn10"/>
    <property type="match status" value="1"/>
</dbReference>
<evidence type="ECO:0000256" key="4">
    <source>
        <dbReference type="ARBA" id="ARBA00022679"/>
    </source>
</evidence>
<feature type="compositionally biased region" description="Polar residues" evidence="13">
    <location>
        <begin position="329"/>
        <end position="346"/>
    </location>
</feature>
<feature type="compositionally biased region" description="Basic and acidic residues" evidence="13">
    <location>
        <begin position="196"/>
        <end position="208"/>
    </location>
</feature>
<dbReference type="Pfam" id="PF00069">
    <property type="entry name" value="Pkinase"/>
    <property type="match status" value="1"/>
</dbReference>
<evidence type="ECO:0000256" key="2">
    <source>
        <dbReference type="ARBA" id="ARBA00012513"/>
    </source>
</evidence>
<dbReference type="AlphaFoldDB" id="A0A084QMS1"/>
<evidence type="ECO:0000256" key="10">
    <source>
        <dbReference type="ARBA" id="ARBA00048679"/>
    </source>
</evidence>
<dbReference type="Pfam" id="PF00166">
    <property type="entry name" value="Cpn10"/>
    <property type="match status" value="1"/>
</dbReference>
<feature type="region of interest" description="Disordered" evidence="13">
    <location>
        <begin position="632"/>
        <end position="715"/>
    </location>
</feature>
<feature type="compositionally biased region" description="Low complexity" evidence="13">
    <location>
        <begin position="688"/>
        <end position="698"/>
    </location>
</feature>
<dbReference type="HOGENOM" id="CLU_000288_82_1_1"/>
<evidence type="ECO:0000256" key="9">
    <source>
        <dbReference type="ARBA" id="ARBA00047899"/>
    </source>
</evidence>
<protein>
    <recommendedName>
        <fullName evidence="2">non-specific serine/threonine protein kinase</fullName>
        <ecNumber evidence="2">2.7.11.1</ecNumber>
    </recommendedName>
</protein>
<dbReference type="OrthoDB" id="6513151at2759"/>
<dbReference type="Gene3D" id="2.30.33.40">
    <property type="entry name" value="GroES chaperonin"/>
    <property type="match status" value="1"/>
</dbReference>
<dbReference type="HAMAP" id="MF_00580">
    <property type="entry name" value="CH10"/>
    <property type="match status" value="1"/>
</dbReference>
<feature type="region of interest" description="Disordered" evidence="13">
    <location>
        <begin position="101"/>
        <end position="400"/>
    </location>
</feature>
<feature type="region of interest" description="Disordered" evidence="13">
    <location>
        <begin position="1"/>
        <end position="42"/>
    </location>
</feature>
<dbReference type="SMART" id="SM00220">
    <property type="entry name" value="S_TKc"/>
    <property type="match status" value="1"/>
</dbReference>
<feature type="compositionally biased region" description="Basic and acidic residues" evidence="13">
    <location>
        <begin position="677"/>
        <end position="687"/>
    </location>
</feature>
<dbReference type="STRING" id="1283841.A0A084QMS1"/>
<proteinExistence type="inferred from homology"/>
<evidence type="ECO:0000259" key="14">
    <source>
        <dbReference type="PROSITE" id="PS50011"/>
    </source>
</evidence>
<evidence type="ECO:0000256" key="8">
    <source>
        <dbReference type="ARBA" id="ARBA00023186"/>
    </source>
</evidence>
<dbReference type="FunCoup" id="A0A084QMS1">
    <property type="interactions" value="222"/>
</dbReference>
<dbReference type="GO" id="GO:0005524">
    <property type="term" value="F:ATP binding"/>
    <property type="evidence" value="ECO:0007669"/>
    <property type="project" value="UniProtKB-UniRule"/>
</dbReference>
<dbReference type="GO" id="GO:0005829">
    <property type="term" value="C:cytosol"/>
    <property type="evidence" value="ECO:0007669"/>
    <property type="project" value="TreeGrafter"/>
</dbReference>
<evidence type="ECO:0000256" key="7">
    <source>
        <dbReference type="ARBA" id="ARBA00022840"/>
    </source>
</evidence>
<feature type="compositionally biased region" description="Polar residues" evidence="13">
    <location>
        <begin position="375"/>
        <end position="395"/>
    </location>
</feature>
<evidence type="ECO:0000256" key="5">
    <source>
        <dbReference type="ARBA" id="ARBA00022741"/>
    </source>
</evidence>
<gene>
    <name evidence="15" type="ORF">S40285_01522</name>
</gene>
<evidence type="ECO:0000256" key="12">
    <source>
        <dbReference type="PROSITE-ProRule" id="PRU10141"/>
    </source>
</evidence>
<dbReference type="Gene3D" id="1.10.510.10">
    <property type="entry name" value="Transferase(Phosphotransferase) domain 1"/>
    <property type="match status" value="1"/>
</dbReference>
<evidence type="ECO:0000256" key="13">
    <source>
        <dbReference type="SAM" id="MobiDB-lite"/>
    </source>
</evidence>
<comment type="function">
    <text evidence="11">Eukaryotic CPN10 homolog which is essential for mitochondrial protein biogenesis, together with CPN60. Binds to CPN60 in the presence of Mg-ATP and suppresses the ATPase activity of the latter.</text>
</comment>
<comment type="catalytic activity">
    <reaction evidence="10">
        <text>L-seryl-[protein] + ATP = O-phospho-L-seryl-[protein] + ADP + H(+)</text>
        <dbReference type="Rhea" id="RHEA:17989"/>
        <dbReference type="Rhea" id="RHEA-COMP:9863"/>
        <dbReference type="Rhea" id="RHEA-COMP:11604"/>
        <dbReference type="ChEBI" id="CHEBI:15378"/>
        <dbReference type="ChEBI" id="CHEBI:29999"/>
        <dbReference type="ChEBI" id="CHEBI:30616"/>
        <dbReference type="ChEBI" id="CHEBI:83421"/>
        <dbReference type="ChEBI" id="CHEBI:456216"/>
        <dbReference type="EC" id="2.7.11.1"/>
    </reaction>
</comment>
<dbReference type="PROSITE" id="PS50011">
    <property type="entry name" value="PROTEIN_KINASE_DOM"/>
    <property type="match status" value="1"/>
</dbReference>
<dbReference type="GO" id="GO:0005739">
    <property type="term" value="C:mitochondrion"/>
    <property type="evidence" value="ECO:0007669"/>
    <property type="project" value="UniProtKB-ARBA"/>
</dbReference>
<dbReference type="InterPro" id="IPR011009">
    <property type="entry name" value="Kinase-like_dom_sf"/>
</dbReference>
<keyword evidence="5 12" id="KW-0547">Nucleotide-binding</keyword>
<comment type="similarity">
    <text evidence="1">Belongs to the GroES chaperonin family.</text>
</comment>
<dbReference type="Proteomes" id="UP000028524">
    <property type="component" value="Unassembled WGS sequence"/>
</dbReference>
<dbReference type="InterPro" id="IPR000719">
    <property type="entry name" value="Prot_kinase_dom"/>
</dbReference>
<feature type="compositionally biased region" description="Polar residues" evidence="13">
    <location>
        <begin position="185"/>
        <end position="195"/>
    </location>
</feature>
<dbReference type="SUPFAM" id="SSF56112">
    <property type="entry name" value="Protein kinase-like (PK-like)"/>
    <property type="match status" value="1"/>
</dbReference>
<evidence type="ECO:0000256" key="11">
    <source>
        <dbReference type="ARBA" id="ARBA00056825"/>
    </source>
</evidence>
<feature type="region of interest" description="Disordered" evidence="13">
    <location>
        <begin position="54"/>
        <end position="82"/>
    </location>
</feature>
<feature type="compositionally biased region" description="Low complexity" evidence="13">
    <location>
        <begin position="640"/>
        <end position="653"/>
    </location>
</feature>